<dbReference type="InterPro" id="IPR029044">
    <property type="entry name" value="Nucleotide-diphossugar_trans"/>
</dbReference>
<feature type="domain" description="Glycosyltransferase 2-like" evidence="1">
    <location>
        <begin position="72"/>
        <end position="194"/>
    </location>
</feature>
<dbReference type="InterPro" id="IPR001173">
    <property type="entry name" value="Glyco_trans_2-like"/>
</dbReference>
<gene>
    <name evidence="2" type="ORF">DNK34_22160</name>
</gene>
<keyword evidence="3" id="KW-1185">Reference proteome</keyword>
<dbReference type="PANTHER" id="PTHR22916">
    <property type="entry name" value="GLYCOSYLTRANSFERASE"/>
    <property type="match status" value="1"/>
</dbReference>
<dbReference type="Proteomes" id="UP000291334">
    <property type="component" value="Unassembled WGS sequence"/>
</dbReference>
<name>A0ABY1Z0L6_9GAMM</name>
<protein>
    <recommendedName>
        <fullName evidence="1">Glycosyltransferase 2-like domain-containing protein</fullName>
    </recommendedName>
</protein>
<proteinExistence type="predicted"/>
<organism evidence="2 3">
    <name type="scientific">Phytopseudomonas dryadis</name>
    <dbReference type="NCBI Taxonomy" id="2487520"/>
    <lineage>
        <taxon>Bacteria</taxon>
        <taxon>Pseudomonadati</taxon>
        <taxon>Pseudomonadota</taxon>
        <taxon>Gammaproteobacteria</taxon>
        <taxon>Pseudomonadales</taxon>
        <taxon>Pseudomonadaceae</taxon>
        <taxon>Phytopseudomonas</taxon>
    </lineage>
</organism>
<dbReference type="EMBL" id="QJUM01000034">
    <property type="protein sequence ID" value="TBV00999.1"/>
    <property type="molecule type" value="Genomic_DNA"/>
</dbReference>
<sequence>MPPWAASNARATSSTCSATHRTSATCSPTRRPSSTVTCRTCRLPTRRISANGSPPCSTASPAPRPEAMATLSVVLPVHNAAPYLHEALESLLQQSRPIDQIVVVNDGSTDGSQEILERYARAQRRIELHETPNGGVSRARNLGLQRCAGDYIGLMDADDISRPMRFEQQIVAMEKRQLDVCGCALRTFGRRNRTVIYPAEDLTLKANYLFYGRTIPGPAVLLRRSAIGDTRFDEGLRFAEDFGFFLALLMQRPSLRLHNLPQPLYDYRTHATQASQRLAQENENNLGQLLHKWLPTAGIECDRAQLSSHYRTWHEHARLSATELSSYLPLMQNLCAWLQHQDKGALKARSLWTALALRHQGDGEALALVSQAAGFRPSWWRRLAQRLRGL</sequence>
<dbReference type="Gene3D" id="3.90.550.10">
    <property type="entry name" value="Spore Coat Polysaccharide Biosynthesis Protein SpsA, Chain A"/>
    <property type="match status" value="1"/>
</dbReference>
<evidence type="ECO:0000313" key="2">
    <source>
        <dbReference type="EMBL" id="TBV00999.1"/>
    </source>
</evidence>
<reference evidence="2 3" key="1">
    <citation type="submission" date="2018-06" db="EMBL/GenBank/DDBJ databases">
        <title>Three novel Pseudomonas species isolated from symptomatic oak.</title>
        <authorList>
            <person name="Bueno-Gonzalez V."/>
            <person name="Brady C."/>
        </authorList>
    </citation>
    <scope>NUCLEOTIDE SEQUENCE [LARGE SCALE GENOMIC DNA]</scope>
    <source>
        <strain evidence="2 3">P26B</strain>
    </source>
</reference>
<dbReference type="PANTHER" id="PTHR22916:SF3">
    <property type="entry name" value="UDP-GLCNAC:BETAGAL BETA-1,3-N-ACETYLGLUCOSAMINYLTRANSFERASE-LIKE PROTEIN 1"/>
    <property type="match status" value="1"/>
</dbReference>
<accession>A0ABY1Z0L6</accession>
<evidence type="ECO:0000313" key="3">
    <source>
        <dbReference type="Proteomes" id="UP000291334"/>
    </source>
</evidence>
<evidence type="ECO:0000259" key="1">
    <source>
        <dbReference type="Pfam" id="PF00535"/>
    </source>
</evidence>
<comment type="caution">
    <text evidence="2">The sequence shown here is derived from an EMBL/GenBank/DDBJ whole genome shotgun (WGS) entry which is preliminary data.</text>
</comment>
<dbReference type="Pfam" id="PF00535">
    <property type="entry name" value="Glycos_transf_2"/>
    <property type="match status" value="1"/>
</dbReference>
<dbReference type="CDD" id="cd00761">
    <property type="entry name" value="Glyco_tranf_GTA_type"/>
    <property type="match status" value="1"/>
</dbReference>
<dbReference type="SUPFAM" id="SSF53448">
    <property type="entry name" value="Nucleotide-diphospho-sugar transferases"/>
    <property type="match status" value="1"/>
</dbReference>